<dbReference type="InterPro" id="IPR036609">
    <property type="entry name" value="LCCL_sf"/>
</dbReference>
<keyword evidence="4" id="KW-1185">Reference proteome</keyword>
<dbReference type="Pfam" id="PF03815">
    <property type="entry name" value="LCCL"/>
    <property type="match status" value="1"/>
</dbReference>
<dbReference type="EMBL" id="AZGZ01000041">
    <property type="protein sequence ID" value="KZZ86996.1"/>
    <property type="molecule type" value="Genomic_DNA"/>
</dbReference>
<keyword evidence="1" id="KW-0472">Membrane</keyword>
<sequence length="641" mass="70595">MNPQSQAVPNDSKSMIGTATAIEDATTLDDDYDLPQPVASLQEEFNIDRLSLDTLPSTHPGRSRSCCTPGNRGIKSIGRCIARWCRGPDPPRRYHIRPWYPPAHEALLNLRDRYAPKKNAKILLLLVFYCVWFGIFSGMYAAWKTTPNRKTPNYGIPVRTLSCESTLWRAKNECGMNGDLCRPFTGDMAFRCPSNCKDLVLLNPHAVGVEEVNYQPLVVGGPIYRGDSHLCAAALHAGVISNADGGCGVIKRIGEHTGFSASTNHGIPSVAFNSSFPLAFEFQAGSQSRCNGRDQQWSILAVSVLFTVLISLLTTSPAVWFFTVFVGVFIQTGLVSDPPEPGEISVAETVSKMIGRLLPAMFVGIIIFITCIRRTVENLEATIDKAILFLGPCWLGALNNHTFDKWIPISRLTGHDLSQQPGALTSLAIIICVLVAVAVGQVWCLRQEGRLIHYLKVYATFALIIIICVVIPKLTLRIHHYILALLLLPGTSIQTRPALIYQGLLLGLFINGIARWDFASILETTEHLRGDGAFNSALPSVSDPTVEIGAMVSTIAFNITVPDVMSGLEGLSVLINDVERFRTGFNFKDDVVTYEHWRDNSITIPEYLRFGFFEKDGALDYTQASTWNVDGTWTRMADGPS</sequence>
<reference evidence="3 4" key="1">
    <citation type="journal article" date="2016" name="Genome Biol. Evol.">
        <title>Divergent and convergent evolution of fungal pathogenicity.</title>
        <authorList>
            <person name="Shang Y."/>
            <person name="Xiao G."/>
            <person name="Zheng P."/>
            <person name="Cen K."/>
            <person name="Zhan S."/>
            <person name="Wang C."/>
        </authorList>
    </citation>
    <scope>NUCLEOTIDE SEQUENCE [LARGE SCALE GENOMIC DNA]</scope>
    <source>
        <strain evidence="3 4">ARSEF 7405</strain>
    </source>
</reference>
<feature type="transmembrane region" description="Helical" evidence="1">
    <location>
        <begin position="296"/>
        <end position="313"/>
    </location>
</feature>
<dbReference type="VEuPathDB" id="FungiDB:AAP_06031"/>
<keyword evidence="1" id="KW-0812">Transmembrane</keyword>
<dbReference type="InterPro" id="IPR004043">
    <property type="entry name" value="LCCL"/>
</dbReference>
<accession>A0A167V3K7</accession>
<comment type="caution">
    <text evidence="3">The sequence shown here is derived from an EMBL/GenBank/DDBJ whole genome shotgun (WGS) entry which is preliminary data.</text>
</comment>
<evidence type="ECO:0000313" key="3">
    <source>
        <dbReference type="EMBL" id="KZZ86996.1"/>
    </source>
</evidence>
<evidence type="ECO:0000259" key="2">
    <source>
        <dbReference type="PROSITE" id="PS50820"/>
    </source>
</evidence>
<gene>
    <name evidence="3" type="ORF">AAP_06031</name>
</gene>
<feature type="transmembrane region" description="Helical" evidence="1">
    <location>
        <begin position="457"/>
        <end position="478"/>
    </location>
</feature>
<dbReference type="InterPro" id="IPR051957">
    <property type="entry name" value="CRISP-LCCL_domain"/>
</dbReference>
<feature type="transmembrane region" description="Helical" evidence="1">
    <location>
        <begin position="386"/>
        <end position="403"/>
    </location>
</feature>
<dbReference type="OrthoDB" id="441660at2759"/>
<dbReference type="SMART" id="SM00603">
    <property type="entry name" value="LCCL"/>
    <property type="match status" value="1"/>
</dbReference>
<dbReference type="PROSITE" id="PS50820">
    <property type="entry name" value="LCCL"/>
    <property type="match status" value="1"/>
</dbReference>
<feature type="transmembrane region" description="Helical" evidence="1">
    <location>
        <begin position="423"/>
        <end position="445"/>
    </location>
</feature>
<feature type="domain" description="LCCL" evidence="2">
    <location>
        <begin position="218"/>
        <end position="271"/>
    </location>
</feature>
<feature type="transmembrane region" description="Helical" evidence="1">
    <location>
        <begin position="122"/>
        <end position="143"/>
    </location>
</feature>
<dbReference type="PANTHER" id="PTHR31331:SF8">
    <property type="entry name" value="LCCL DOMAIN PROTEIN (AFU_ORTHOLOGUE AFUA_5G02970)"/>
    <property type="match status" value="1"/>
</dbReference>
<dbReference type="AlphaFoldDB" id="A0A167V3K7"/>
<organism evidence="3 4">
    <name type="scientific">Ascosphaera apis ARSEF 7405</name>
    <dbReference type="NCBI Taxonomy" id="392613"/>
    <lineage>
        <taxon>Eukaryota</taxon>
        <taxon>Fungi</taxon>
        <taxon>Dikarya</taxon>
        <taxon>Ascomycota</taxon>
        <taxon>Pezizomycotina</taxon>
        <taxon>Eurotiomycetes</taxon>
        <taxon>Eurotiomycetidae</taxon>
        <taxon>Onygenales</taxon>
        <taxon>Ascosphaeraceae</taxon>
        <taxon>Ascosphaera</taxon>
    </lineage>
</organism>
<evidence type="ECO:0000256" key="1">
    <source>
        <dbReference type="SAM" id="Phobius"/>
    </source>
</evidence>
<keyword evidence="1" id="KW-1133">Transmembrane helix</keyword>
<dbReference type="Gene3D" id="2.170.130.20">
    <property type="entry name" value="LCCL-like domain"/>
    <property type="match status" value="1"/>
</dbReference>
<dbReference type="PANTHER" id="PTHR31331">
    <property type="entry name" value="LCCL DOMAIN PROTEIN (AFU_ORTHOLOGUE AFUA_5G08630)"/>
    <property type="match status" value="1"/>
</dbReference>
<feature type="transmembrane region" description="Helical" evidence="1">
    <location>
        <begin position="356"/>
        <end position="374"/>
    </location>
</feature>
<dbReference type="SUPFAM" id="SSF69848">
    <property type="entry name" value="LCCL domain"/>
    <property type="match status" value="1"/>
</dbReference>
<dbReference type="Proteomes" id="UP000242877">
    <property type="component" value="Unassembled WGS sequence"/>
</dbReference>
<name>A0A167V3K7_9EURO</name>
<evidence type="ECO:0000313" key="4">
    <source>
        <dbReference type="Proteomes" id="UP000242877"/>
    </source>
</evidence>
<proteinExistence type="predicted"/>
<protein>
    <submittedName>
        <fullName evidence="3">Lccl</fullName>
    </submittedName>
</protein>